<dbReference type="Proteomes" id="UP000190037">
    <property type="component" value="Unassembled WGS sequence"/>
</dbReference>
<dbReference type="EMBL" id="MWQN01000001">
    <property type="protein sequence ID" value="OPC84172.1"/>
    <property type="molecule type" value="Genomic_DNA"/>
</dbReference>
<evidence type="ECO:0000313" key="2">
    <source>
        <dbReference type="Proteomes" id="UP000190037"/>
    </source>
</evidence>
<comment type="caution">
    <text evidence="1">The sequence shown here is derived from an EMBL/GenBank/DDBJ whole genome shotgun (WGS) entry which is preliminary data.</text>
</comment>
<name>A0A1T3P5A3_9ACTN</name>
<proteinExistence type="predicted"/>
<protein>
    <submittedName>
        <fullName evidence="1">Uncharacterized protein</fullName>
    </submittedName>
</protein>
<sequence>MTTQDRRNAIDSLDVAQRLIHEVPDRPIPSDQATALFTRVQAFIQAAAVHALLDIADSIRETYARAATPAPQATGGLTCVHCGADCSCGWTTDDTPRFACHPSCPLPPAVP</sequence>
<dbReference type="AlphaFoldDB" id="A0A1T3P5A3"/>
<evidence type="ECO:0000313" key="1">
    <source>
        <dbReference type="EMBL" id="OPC84172.1"/>
    </source>
</evidence>
<keyword evidence="2" id="KW-1185">Reference proteome</keyword>
<organism evidence="1 2">
    <name type="scientific">Embleya scabrispora</name>
    <dbReference type="NCBI Taxonomy" id="159449"/>
    <lineage>
        <taxon>Bacteria</taxon>
        <taxon>Bacillati</taxon>
        <taxon>Actinomycetota</taxon>
        <taxon>Actinomycetes</taxon>
        <taxon>Kitasatosporales</taxon>
        <taxon>Streptomycetaceae</taxon>
        <taxon>Embleya</taxon>
    </lineage>
</organism>
<dbReference type="STRING" id="159449.B4N89_27490"/>
<reference evidence="1 2" key="1">
    <citation type="submission" date="2017-03" db="EMBL/GenBank/DDBJ databases">
        <title>Draft genome sequence of Streptomyces scabrisporus NF3, endophyte isolated from Amphipterygium adstringens.</title>
        <authorList>
            <person name="Vazquez M."/>
            <person name="Ceapa C.D."/>
            <person name="Rodriguez Luna D."/>
            <person name="Sanchez Esquivel S."/>
        </authorList>
    </citation>
    <scope>NUCLEOTIDE SEQUENCE [LARGE SCALE GENOMIC DNA]</scope>
    <source>
        <strain evidence="1 2">NF3</strain>
    </source>
</reference>
<dbReference type="RefSeq" id="WP_078978465.1">
    <property type="nucleotide sequence ID" value="NZ_MWQN01000001.1"/>
</dbReference>
<gene>
    <name evidence="1" type="ORF">B4N89_27490</name>
</gene>
<accession>A0A1T3P5A3</accession>